<sequence>MITTLLTGPEQLLSAFCLSYSQTITTLSIGGEAEPVSVFIDKQ</sequence>
<accession>U2CLI7</accession>
<name>U2CLI7_9BACE</name>
<dbReference type="HOGENOM" id="CLU_3229851_0_0_10"/>
<dbReference type="EMBL" id="AWSV01000093">
    <property type="protein sequence ID" value="ERI85405.1"/>
    <property type="molecule type" value="Genomic_DNA"/>
</dbReference>
<comment type="caution">
    <text evidence="1">The sequence shown here is derived from an EMBL/GenBank/DDBJ whole genome shotgun (WGS) entry which is preliminary data.</text>
</comment>
<gene>
    <name evidence="1" type="ORF">HMPREF1981_01759</name>
</gene>
<evidence type="ECO:0000313" key="2">
    <source>
        <dbReference type="Proteomes" id="UP000016496"/>
    </source>
</evidence>
<organism evidence="1 2">
    <name type="scientific">Bacteroides pyogenes F0041</name>
    <dbReference type="NCBI Taxonomy" id="1321819"/>
    <lineage>
        <taxon>Bacteria</taxon>
        <taxon>Pseudomonadati</taxon>
        <taxon>Bacteroidota</taxon>
        <taxon>Bacteroidia</taxon>
        <taxon>Bacteroidales</taxon>
        <taxon>Bacteroidaceae</taxon>
        <taxon>Bacteroides</taxon>
    </lineage>
</organism>
<protein>
    <submittedName>
        <fullName evidence="1">Uncharacterized protein</fullName>
    </submittedName>
</protein>
<proteinExistence type="predicted"/>
<evidence type="ECO:0000313" key="1">
    <source>
        <dbReference type="EMBL" id="ERI85405.1"/>
    </source>
</evidence>
<dbReference type="Proteomes" id="UP000016496">
    <property type="component" value="Unassembled WGS sequence"/>
</dbReference>
<reference evidence="1 2" key="1">
    <citation type="submission" date="2013-08" db="EMBL/GenBank/DDBJ databases">
        <authorList>
            <person name="Weinstock G."/>
            <person name="Sodergren E."/>
            <person name="Wylie T."/>
            <person name="Fulton L."/>
            <person name="Fulton R."/>
            <person name="Fronick C."/>
            <person name="O'Laughlin M."/>
            <person name="Godfrey J."/>
            <person name="Miner T."/>
            <person name="Herter B."/>
            <person name="Appelbaum E."/>
            <person name="Cordes M."/>
            <person name="Lek S."/>
            <person name="Wollam A."/>
            <person name="Pepin K.H."/>
            <person name="Palsikar V.B."/>
            <person name="Mitreva M."/>
            <person name="Wilson R.K."/>
        </authorList>
    </citation>
    <scope>NUCLEOTIDE SEQUENCE [LARGE SCALE GENOMIC DNA]</scope>
    <source>
        <strain evidence="1 2">F0041</strain>
    </source>
</reference>
<dbReference type="PATRIC" id="fig|1321819.3.peg.1625"/>
<dbReference type="AlphaFoldDB" id="U2CLI7"/>